<dbReference type="InterPro" id="IPR036705">
    <property type="entry name" value="Ribosyl_crysJ1_sf"/>
</dbReference>
<dbReference type="SUPFAM" id="SSF46785">
    <property type="entry name" value="Winged helix' DNA-binding domain"/>
    <property type="match status" value="1"/>
</dbReference>
<name>F0WLG1_9STRA</name>
<proteinExistence type="predicted"/>
<sequence>MPQHIELHKPEKSGHDQPHRITQSLSRDHKYKRYTRTRPNPFLRSCACKKCSLHQPHEHSIQFYALQREQSEYQEYESIRKEMLFDFALDLHRNVLTNSRRKYLFRVYRDCFSGMEAVHWMLQARKVNSLHTAILRGQSLLQAQLIENVDKEGSRKFAYDRKRFYVFSTMFLMKIRDKFVESNSAQERTAGSASIYHDPTYAYKLYTDPILERRSESALSSERPSSGKGCSSFFLKAAMCTKDSIVVEGSSASSVDDSDFDLLDGNLSQSIEPLHHSARQRALAALIGGFVAEAASTSLNGVPDPVKLIPEFKFNSRDPAFFETAAVCSASEQKNVRVSMTKKLFSRDLDQSYSENNFTITDNVRPSSTGVEARSILNCFAQRKRLSLKETARDILQAFQMQKTLLGRTARGFVEKAERNGEDVSDCAIYCDSIDVLVLIPPLIVLYAGTPQLFTKVENYVRMFYSGTYVLDAAMIAAFILEQIILGASILDALRKAMRCDRLTSRQRSAIYKSFTQSQNPTHHVLQKYGKYGSKSRGIYTIIQPLFAENEYTAAIRENILGGGRSCRRAIFLGACFAAQEGLQCIPREWIAKTPFFEFLEADIKAIVQQRDLLHNVGTEDGTHGERSNLDEERETKRTSIVSSLLRPTDIGSLFSDEVRNQDSLSENYTQSNASAQPVGFDSSGSYNSCESFRSDLIDFGNLDEFYFKRSRRSSETCTSSIQSSPPEPFNTKKYEAHPVNTTRLSRPPPPPPPSSTSSSVASRHSDFFYYIEEPENLVTKPIPFQILSIDSPEKRTAYIRRVDQ</sequence>
<dbReference type="Pfam" id="PF03747">
    <property type="entry name" value="ADP_ribosyl_GH"/>
    <property type="match status" value="1"/>
</dbReference>
<evidence type="ECO:0000256" key="1">
    <source>
        <dbReference type="SAM" id="MobiDB-lite"/>
    </source>
</evidence>
<gene>
    <name evidence="3" type="primary">AlNc14C144G7348</name>
    <name evidence="3" type="ORF">ALNC14_082670</name>
</gene>
<reference evidence="3" key="2">
    <citation type="submission" date="2011-02" db="EMBL/GenBank/DDBJ databases">
        <authorList>
            <person name="MacLean D."/>
        </authorList>
    </citation>
    <scope>NUCLEOTIDE SEQUENCE</scope>
</reference>
<dbReference type="SMART" id="SM00049">
    <property type="entry name" value="DEP"/>
    <property type="match status" value="1"/>
</dbReference>
<organism evidence="3">
    <name type="scientific">Albugo laibachii Nc14</name>
    <dbReference type="NCBI Taxonomy" id="890382"/>
    <lineage>
        <taxon>Eukaryota</taxon>
        <taxon>Sar</taxon>
        <taxon>Stramenopiles</taxon>
        <taxon>Oomycota</taxon>
        <taxon>Peronosporomycetes</taxon>
        <taxon>Albuginales</taxon>
        <taxon>Albuginaceae</taxon>
        <taxon>Albugo</taxon>
    </lineage>
</organism>
<feature type="region of interest" description="Disordered" evidence="1">
    <location>
        <begin position="1"/>
        <end position="20"/>
    </location>
</feature>
<feature type="compositionally biased region" description="Basic and acidic residues" evidence="1">
    <location>
        <begin position="1"/>
        <end position="19"/>
    </location>
</feature>
<dbReference type="HOGENOM" id="CLU_383771_0_0_1"/>
<dbReference type="Gene3D" id="1.10.10.10">
    <property type="entry name" value="Winged helix-like DNA-binding domain superfamily/Winged helix DNA-binding domain"/>
    <property type="match status" value="1"/>
</dbReference>
<dbReference type="SUPFAM" id="SSF101478">
    <property type="entry name" value="ADP-ribosylglycohydrolase"/>
    <property type="match status" value="1"/>
</dbReference>
<dbReference type="AlphaFoldDB" id="F0WLG1"/>
<reference evidence="3" key="1">
    <citation type="journal article" date="2011" name="PLoS Biol.">
        <title>Gene gain and loss during evolution of obligate parasitism in the white rust pathogen of Arabidopsis thaliana.</title>
        <authorList>
            <person name="Kemen E."/>
            <person name="Gardiner A."/>
            <person name="Schultz-Larsen T."/>
            <person name="Kemen A.C."/>
            <person name="Balmuth A.L."/>
            <person name="Robert-Seilaniantz A."/>
            <person name="Bailey K."/>
            <person name="Holub E."/>
            <person name="Studholme D.J."/>
            <person name="Maclean D."/>
            <person name="Jones J.D."/>
        </authorList>
    </citation>
    <scope>NUCLEOTIDE SEQUENCE</scope>
</reference>
<dbReference type="InterPro" id="IPR005502">
    <property type="entry name" value="Ribosyl_crysJ1"/>
</dbReference>
<feature type="region of interest" description="Disordered" evidence="1">
    <location>
        <begin position="618"/>
        <end position="641"/>
    </location>
</feature>
<feature type="region of interest" description="Disordered" evidence="1">
    <location>
        <begin position="741"/>
        <end position="762"/>
    </location>
</feature>
<feature type="compositionally biased region" description="Basic and acidic residues" evidence="1">
    <location>
        <begin position="621"/>
        <end position="638"/>
    </location>
</feature>
<dbReference type="InterPro" id="IPR036390">
    <property type="entry name" value="WH_DNA-bd_sf"/>
</dbReference>
<evidence type="ECO:0000313" key="3">
    <source>
        <dbReference type="EMBL" id="CCA22124.1"/>
    </source>
</evidence>
<dbReference type="GO" id="GO:0035556">
    <property type="term" value="P:intracellular signal transduction"/>
    <property type="evidence" value="ECO:0007669"/>
    <property type="project" value="InterPro"/>
</dbReference>
<dbReference type="InterPro" id="IPR000591">
    <property type="entry name" value="DEP_dom"/>
</dbReference>
<protein>
    <submittedName>
        <fullName evidence="3">Uncharacterized protein AlNc14C144G7348</fullName>
    </submittedName>
</protein>
<dbReference type="PROSITE" id="PS50186">
    <property type="entry name" value="DEP"/>
    <property type="match status" value="1"/>
</dbReference>
<dbReference type="Gene3D" id="1.10.4080.10">
    <property type="entry name" value="ADP-ribosylation/Crystallin J1"/>
    <property type="match status" value="1"/>
</dbReference>
<accession>F0WLG1</accession>
<dbReference type="CDD" id="cd04371">
    <property type="entry name" value="DEP"/>
    <property type="match status" value="1"/>
</dbReference>
<feature type="domain" description="DEP" evidence="2">
    <location>
        <begin position="92"/>
        <end position="169"/>
    </location>
</feature>
<dbReference type="InterPro" id="IPR036388">
    <property type="entry name" value="WH-like_DNA-bd_sf"/>
</dbReference>
<evidence type="ECO:0000259" key="2">
    <source>
        <dbReference type="PROSITE" id="PS50186"/>
    </source>
</evidence>
<dbReference type="EMBL" id="FR824189">
    <property type="protein sequence ID" value="CCA22124.1"/>
    <property type="molecule type" value="Genomic_DNA"/>
</dbReference>
<dbReference type="Pfam" id="PF00610">
    <property type="entry name" value="DEP"/>
    <property type="match status" value="1"/>
</dbReference>